<evidence type="ECO:0000313" key="2">
    <source>
        <dbReference type="Proteomes" id="UP001589838"/>
    </source>
</evidence>
<gene>
    <name evidence="1" type="ORF">ACFFHM_03715</name>
</gene>
<dbReference type="Pfam" id="PF26344">
    <property type="entry name" value="YuzC"/>
    <property type="match status" value="1"/>
</dbReference>
<comment type="caution">
    <text evidence="1">The sequence shown here is derived from an EMBL/GenBank/DDBJ whole genome shotgun (WGS) entry which is preliminary data.</text>
</comment>
<dbReference type="RefSeq" id="WP_335962177.1">
    <property type="nucleotide sequence ID" value="NZ_JAXBLX010000025.1"/>
</dbReference>
<dbReference type="InterPro" id="IPR058870">
    <property type="entry name" value="YuzC"/>
</dbReference>
<reference evidence="1 2" key="1">
    <citation type="submission" date="2024-09" db="EMBL/GenBank/DDBJ databases">
        <authorList>
            <person name="Sun Q."/>
            <person name="Mori K."/>
        </authorList>
    </citation>
    <scope>NUCLEOTIDE SEQUENCE [LARGE SCALE GENOMIC DNA]</scope>
    <source>
        <strain evidence="1 2">NCAIM B.02610</strain>
    </source>
</reference>
<accession>A0ABV6K8N2</accession>
<evidence type="ECO:0000313" key="1">
    <source>
        <dbReference type="EMBL" id="MFC0469659.1"/>
    </source>
</evidence>
<organism evidence="1 2">
    <name type="scientific">Halalkalibacter kiskunsagensis</name>
    <dbReference type="NCBI Taxonomy" id="1548599"/>
    <lineage>
        <taxon>Bacteria</taxon>
        <taxon>Bacillati</taxon>
        <taxon>Bacillota</taxon>
        <taxon>Bacilli</taxon>
        <taxon>Bacillales</taxon>
        <taxon>Bacillaceae</taxon>
        <taxon>Halalkalibacter</taxon>
    </lineage>
</organism>
<name>A0ABV6K8N2_9BACI</name>
<proteinExistence type="predicted"/>
<sequence>MFYQNYGPYYPYYYRRPESSFPPVTIEYFENSLTAYLTLLEHGRIVINSLVSSQETMVQLMEAAQASDDTQVDQIIKSTGVPSIVETTYTPTGVTFTLSATVGGSQCCRLTMFIRWGF</sequence>
<keyword evidence="2" id="KW-1185">Reference proteome</keyword>
<dbReference type="Proteomes" id="UP001589838">
    <property type="component" value="Unassembled WGS sequence"/>
</dbReference>
<dbReference type="EMBL" id="JBHLUX010000008">
    <property type="protein sequence ID" value="MFC0469659.1"/>
    <property type="molecule type" value="Genomic_DNA"/>
</dbReference>
<protein>
    <submittedName>
        <fullName evidence="1">Uncharacterized protein</fullName>
    </submittedName>
</protein>